<dbReference type="STRING" id="40149.A0A0E0D4D9"/>
<feature type="region of interest" description="Disordered" evidence="4">
    <location>
        <begin position="711"/>
        <end position="741"/>
    </location>
</feature>
<evidence type="ECO:0000256" key="4">
    <source>
        <dbReference type="SAM" id="MobiDB-lite"/>
    </source>
</evidence>
<protein>
    <recommendedName>
        <fullName evidence="7">Myb-like domain-containing protein</fullName>
    </recommendedName>
</protein>
<feature type="compositionally biased region" description="Low complexity" evidence="4">
    <location>
        <begin position="1304"/>
        <end position="1316"/>
    </location>
</feature>
<dbReference type="EnsemblPlants" id="OMERI03G25410.1">
    <property type="protein sequence ID" value="OMERI03G25410.1"/>
    <property type="gene ID" value="OMERI03G25410"/>
</dbReference>
<proteinExistence type="predicted"/>
<dbReference type="GO" id="GO:0003712">
    <property type="term" value="F:transcription coregulator activity"/>
    <property type="evidence" value="ECO:0007669"/>
    <property type="project" value="TreeGrafter"/>
</dbReference>
<feature type="compositionally biased region" description="Polar residues" evidence="4">
    <location>
        <begin position="1163"/>
        <end position="1172"/>
    </location>
</feature>
<feature type="compositionally biased region" description="Basic and acidic residues" evidence="4">
    <location>
        <begin position="362"/>
        <end position="371"/>
    </location>
</feature>
<feature type="region of interest" description="Disordered" evidence="4">
    <location>
        <begin position="92"/>
        <end position="120"/>
    </location>
</feature>
<feature type="region of interest" description="Disordered" evidence="4">
    <location>
        <begin position="779"/>
        <end position="834"/>
    </location>
</feature>
<feature type="compositionally biased region" description="Basic and acidic residues" evidence="4">
    <location>
        <begin position="1173"/>
        <end position="1186"/>
    </location>
</feature>
<feature type="region of interest" description="Disordered" evidence="4">
    <location>
        <begin position="1108"/>
        <end position="1144"/>
    </location>
</feature>
<feature type="region of interest" description="Disordered" evidence="4">
    <location>
        <begin position="1161"/>
        <end position="1352"/>
    </location>
</feature>
<feature type="compositionally biased region" description="Basic and acidic residues" evidence="4">
    <location>
        <begin position="1289"/>
        <end position="1300"/>
    </location>
</feature>
<accession>A0A0E0D4D9</accession>
<evidence type="ECO:0000313" key="5">
    <source>
        <dbReference type="EnsemblPlants" id="OMERI03G25410.1"/>
    </source>
</evidence>
<feature type="compositionally biased region" description="Basic and acidic residues" evidence="4">
    <location>
        <begin position="101"/>
        <end position="120"/>
    </location>
</feature>
<keyword evidence="3" id="KW-0539">Nucleus</keyword>
<evidence type="ECO:0000256" key="1">
    <source>
        <dbReference type="ARBA" id="ARBA00023015"/>
    </source>
</evidence>
<dbReference type="GO" id="GO:0006355">
    <property type="term" value="P:regulation of DNA-templated transcription"/>
    <property type="evidence" value="ECO:0007669"/>
    <property type="project" value="TreeGrafter"/>
</dbReference>
<dbReference type="InterPro" id="IPR052435">
    <property type="entry name" value="YY1-Transcr_Regul"/>
</dbReference>
<keyword evidence="1" id="KW-0805">Transcription regulation</keyword>
<evidence type="ECO:0000256" key="2">
    <source>
        <dbReference type="ARBA" id="ARBA00023163"/>
    </source>
</evidence>
<dbReference type="PANTHER" id="PTHR16088">
    <property type="entry name" value="YY1 ASSOCIATED PROTEIN-RELATED"/>
    <property type="match status" value="1"/>
</dbReference>
<name>A0A0E0D4D9_9ORYZ</name>
<feature type="compositionally biased region" description="Low complexity" evidence="4">
    <location>
        <begin position="599"/>
        <end position="609"/>
    </location>
</feature>
<keyword evidence="2" id="KW-0804">Transcription</keyword>
<feature type="compositionally biased region" description="Polar residues" evidence="4">
    <location>
        <begin position="809"/>
        <end position="825"/>
    </location>
</feature>
<evidence type="ECO:0000313" key="6">
    <source>
        <dbReference type="Proteomes" id="UP000008021"/>
    </source>
</evidence>
<feature type="compositionally biased region" description="Acidic residues" evidence="4">
    <location>
        <begin position="1232"/>
        <end position="1244"/>
    </location>
</feature>
<dbReference type="PANTHER" id="PTHR16088:SF3">
    <property type="entry name" value="GON-4-LIKE PROTEIN"/>
    <property type="match status" value="1"/>
</dbReference>
<dbReference type="Gramene" id="OMERI03G25410.1">
    <property type="protein sequence ID" value="OMERI03G25410.1"/>
    <property type="gene ID" value="OMERI03G25410"/>
</dbReference>
<feature type="compositionally biased region" description="Polar residues" evidence="4">
    <location>
        <begin position="1256"/>
        <end position="1267"/>
    </location>
</feature>
<sequence length="1352" mass="150148">MFGCLLGPPRLFTRMQKQASLFGLARPMRTRACNSRGWESLPPRLTSPSREKTRVYPRLCRRRGAALLSSSLRPRAAALSLAVAEAAAAAAAAAANPSPFRGKERTARRAEGGERRRDFCALRTPRTASIRFGARRRVDDDVEEDDMDFNPFLREGSPSETSSSLTSEAECEETSFDDQRSSEVYPHGNFVNEHMGDCALPQSALLSEDTCKKTNPESTSSQAPCENGDGCLNGLEQEALPSEVACSPSLKDSHNLLLEGSEEDAICRRTRARYSLANKSLEELETFLQESDDDGDLQNVDEEEEYRKFLAAVLSGGDDGTQACQGDENQDEDENDADFELEIEEALESDGDENAENYEDTNIMKEKDGRRRQTRKNRPCTELSGAANEHYGSTKSSLRPILPYISPELLASGQPYGWQYPSQSTFIPSSLMSVNGAALANGFSDQQLGRLHMLIYEHVQLLIQTFSLCVLDPSKQQLATDVKKMIVELVGCCDRALASRSTIHRQFCFEPQHLRSSFGFSCSETLQYQWMPLIKSPVMSILDVSPLHLALGYLKDVADAVVKYRKSHVDGTADKNRFKKEPLFPTTVFNTCKDANKVSQGRSNSVSSSPDTSGKSQQKKTLAATLVENTKKESVALVPSDIARLAERFFPLFNSSLFPHKPPPTAMANRVLFTDAEDGLLALGLLEYNNDWGAIQKRFLPCKSKHQIFVRQKNRSSSKAPDNPIKDVRRMKTSPLTNEEQQRIQEGLKAFKNDWALVWRFVVPHRDPSLLPRQWRSATGVQKSYNKSEAEKEKRRSYEAKRRKLKASMPNSQAVHGQEADNNGSEGAENDDDDSYVNEAFLADTENRSINYQPYQLSLPRNAGNGMMMQSGSSLCEESGVAGDSAEQQKGNGTNFDVTASYFPFSSCTSDGLSSKRKVQGGSLDQPQASQFSKEKGSCVVKLAPDLPPVNLPPSVRVISQVAFHQNATQLNGTSDNAAKDLFPVPPPTFSESVYRQLNLFPDHSTNVRLHQSGISNGNTTEDGAEQDFQMHPLLFQYPREVLSSYNHPVQNLINHSRDLFPFEKVQTEKSNNQTTDCIETRTPANANTIDFHPLLQRTEVDMHGEVPGDDCNRPYNQSECNMREAPADDQSTARKKSTSPCEKENNIDLDIHLCSSRDYMNGNDTGGTSSKLNDRAEVSRKDKASVSELEDGNACSHHGIEEPNEESMQGIVMEQEELSDSEEDSQHVEFEREEMDDSDEDQEVSTSVGCGEYEGSNNQSQNQQRLVQVGGKQGAATQKPQRLSNSRPAREKLKGDNAKRTGSRTSQRSSTSPTTEANQTKTRRPKAQQVQIGAERKSSDSRRSRKKPAPS</sequence>
<evidence type="ECO:0000256" key="3">
    <source>
        <dbReference type="ARBA" id="ARBA00023242"/>
    </source>
</evidence>
<feature type="region of interest" description="Disordered" evidence="4">
    <location>
        <begin position="598"/>
        <end position="621"/>
    </location>
</feature>
<feature type="compositionally biased region" description="Low complexity" evidence="4">
    <location>
        <begin position="155"/>
        <end position="168"/>
    </location>
</feature>
<reference evidence="5" key="1">
    <citation type="submission" date="2015-04" db="UniProtKB">
        <authorList>
            <consortium name="EnsemblPlants"/>
        </authorList>
    </citation>
    <scope>IDENTIFICATION</scope>
</reference>
<organism evidence="5">
    <name type="scientific">Oryza meridionalis</name>
    <dbReference type="NCBI Taxonomy" id="40149"/>
    <lineage>
        <taxon>Eukaryota</taxon>
        <taxon>Viridiplantae</taxon>
        <taxon>Streptophyta</taxon>
        <taxon>Embryophyta</taxon>
        <taxon>Tracheophyta</taxon>
        <taxon>Spermatophyta</taxon>
        <taxon>Magnoliopsida</taxon>
        <taxon>Liliopsida</taxon>
        <taxon>Poales</taxon>
        <taxon>Poaceae</taxon>
        <taxon>BOP clade</taxon>
        <taxon>Oryzoideae</taxon>
        <taxon>Oryzeae</taxon>
        <taxon>Oryzinae</taxon>
        <taxon>Oryza</taxon>
    </lineage>
</organism>
<reference evidence="5" key="2">
    <citation type="submission" date="2018-05" db="EMBL/GenBank/DDBJ databases">
        <title>OmerRS3 (Oryza meridionalis Reference Sequence Version 3).</title>
        <authorList>
            <person name="Zhang J."/>
            <person name="Kudrna D."/>
            <person name="Lee S."/>
            <person name="Talag J."/>
            <person name="Welchert J."/>
            <person name="Wing R.A."/>
        </authorList>
    </citation>
    <scope>NUCLEOTIDE SEQUENCE [LARGE SCALE GENOMIC DNA]</scope>
    <source>
        <strain evidence="5">cv. OR44</strain>
    </source>
</reference>
<dbReference type="Proteomes" id="UP000008021">
    <property type="component" value="Chromosome 3"/>
</dbReference>
<feature type="region of interest" description="Disordered" evidence="4">
    <location>
        <begin position="147"/>
        <end position="188"/>
    </location>
</feature>
<feature type="region of interest" description="Disordered" evidence="4">
    <location>
        <begin position="351"/>
        <end position="378"/>
    </location>
</feature>
<feature type="compositionally biased region" description="Polar residues" evidence="4">
    <location>
        <begin position="1276"/>
        <end position="1288"/>
    </location>
</feature>
<keyword evidence="6" id="KW-1185">Reference proteome</keyword>
<feature type="compositionally biased region" description="Acidic residues" evidence="4">
    <location>
        <begin position="1215"/>
        <end position="1224"/>
    </location>
</feature>
<feature type="compositionally biased region" description="Polar residues" evidence="4">
    <location>
        <begin position="610"/>
        <end position="620"/>
    </location>
</feature>
<dbReference type="GO" id="GO:0005634">
    <property type="term" value="C:nucleus"/>
    <property type="evidence" value="ECO:0007669"/>
    <property type="project" value="TreeGrafter"/>
</dbReference>
<evidence type="ECO:0008006" key="7">
    <source>
        <dbReference type="Google" id="ProtNLM"/>
    </source>
</evidence>
<feature type="compositionally biased region" description="Basic and acidic residues" evidence="4">
    <location>
        <begin position="786"/>
        <end position="800"/>
    </location>
</feature>